<feature type="coiled-coil region" evidence="1">
    <location>
        <begin position="13"/>
        <end position="99"/>
    </location>
</feature>
<dbReference type="RefSeq" id="WP_273737930.1">
    <property type="nucleotide sequence ID" value="NZ_JAQIVI010000106.1"/>
</dbReference>
<gene>
    <name evidence="2" type="ORF">ACFQE6_07585</name>
</gene>
<keyword evidence="3" id="KW-1185">Reference proteome</keyword>
<keyword evidence="1" id="KW-0175">Coiled coil</keyword>
<sequence>MGRVNATVRDEHLAQLEEIKESADSDISDAEAVRHIFDTAKQMNELERELRNVQATHGQKLAELRNEYESRITDLKTEIERLRNEKRTLINDREERTELVRYVEEERTLSKQKAQAGIATRAKWFVTGMPTEEASNYARV</sequence>
<comment type="caution">
    <text evidence="2">The sequence shown here is derived from an EMBL/GenBank/DDBJ whole genome shotgun (WGS) entry which is preliminary data.</text>
</comment>
<organism evidence="2 3">
    <name type="scientific">Natrinema soli</name>
    <dbReference type="NCBI Taxonomy" id="1930624"/>
    <lineage>
        <taxon>Archaea</taxon>
        <taxon>Methanobacteriati</taxon>
        <taxon>Methanobacteriota</taxon>
        <taxon>Stenosarchaea group</taxon>
        <taxon>Halobacteria</taxon>
        <taxon>Halobacteriales</taxon>
        <taxon>Natrialbaceae</taxon>
        <taxon>Natrinema</taxon>
    </lineage>
</organism>
<dbReference type="EMBL" id="JBHSWV010000106">
    <property type="protein sequence ID" value="MFC6764877.1"/>
    <property type="molecule type" value="Genomic_DNA"/>
</dbReference>
<accession>A0ABD5SMM5</accession>
<evidence type="ECO:0000256" key="1">
    <source>
        <dbReference type="SAM" id="Coils"/>
    </source>
</evidence>
<proteinExistence type="predicted"/>
<reference evidence="2 3" key="1">
    <citation type="journal article" date="2019" name="Int. J. Syst. Evol. Microbiol.">
        <title>The Global Catalogue of Microorganisms (GCM) 10K type strain sequencing project: providing services to taxonomists for standard genome sequencing and annotation.</title>
        <authorList>
            <consortium name="The Broad Institute Genomics Platform"/>
            <consortium name="The Broad Institute Genome Sequencing Center for Infectious Disease"/>
            <person name="Wu L."/>
            <person name="Ma J."/>
        </authorList>
    </citation>
    <scope>NUCLEOTIDE SEQUENCE [LARGE SCALE GENOMIC DNA]</scope>
    <source>
        <strain evidence="2 3">LMG 29247</strain>
    </source>
</reference>
<evidence type="ECO:0000313" key="3">
    <source>
        <dbReference type="Proteomes" id="UP001596383"/>
    </source>
</evidence>
<protein>
    <recommendedName>
        <fullName evidence="4">Phosphoserine phosphatase</fullName>
    </recommendedName>
</protein>
<evidence type="ECO:0000313" key="2">
    <source>
        <dbReference type="EMBL" id="MFC6764877.1"/>
    </source>
</evidence>
<evidence type="ECO:0008006" key="4">
    <source>
        <dbReference type="Google" id="ProtNLM"/>
    </source>
</evidence>
<name>A0ABD5SMM5_9EURY</name>
<dbReference type="Proteomes" id="UP001596383">
    <property type="component" value="Unassembled WGS sequence"/>
</dbReference>
<dbReference type="AlphaFoldDB" id="A0ABD5SMM5"/>